<sequence length="163" mass="17439">MTSAQESRGGAPVGFITDLDSIEAAAVIYLRLWSDGPDSRQAVLNDFAASLGRVQGAKAVQGFEDLCRTCAQYGRRPLMRHSVHCKCLGSDESCFANFIATATTGDRNDAMLIATLLVRPDVAPLITSLAADFGLALKRMKLRAPKFYGSGAKAPHAQPTTLH</sequence>
<protein>
    <submittedName>
        <fullName evidence="1">Uncharacterized protein</fullName>
    </submittedName>
</protein>
<dbReference type="EMBL" id="FNOI01000001">
    <property type="protein sequence ID" value="SDW07764.1"/>
    <property type="molecule type" value="Genomic_DNA"/>
</dbReference>
<organism evidence="1 2">
    <name type="scientific">Litoreibacter albidus</name>
    <dbReference type="NCBI Taxonomy" id="670155"/>
    <lineage>
        <taxon>Bacteria</taxon>
        <taxon>Pseudomonadati</taxon>
        <taxon>Pseudomonadota</taxon>
        <taxon>Alphaproteobacteria</taxon>
        <taxon>Rhodobacterales</taxon>
        <taxon>Roseobacteraceae</taxon>
        <taxon>Litoreibacter</taxon>
    </lineage>
</organism>
<gene>
    <name evidence="1" type="ORF">SAMN04488001_0226</name>
</gene>
<dbReference type="AlphaFoldDB" id="A0A1H2QM75"/>
<keyword evidence="2" id="KW-1185">Reference proteome</keyword>
<dbReference type="OrthoDB" id="7874397at2"/>
<evidence type="ECO:0000313" key="2">
    <source>
        <dbReference type="Proteomes" id="UP000199441"/>
    </source>
</evidence>
<dbReference type="STRING" id="670155.SAMN04488001_0226"/>
<dbReference type="Proteomes" id="UP000199441">
    <property type="component" value="Unassembled WGS sequence"/>
</dbReference>
<name>A0A1H2QM75_9RHOB</name>
<evidence type="ECO:0000313" key="1">
    <source>
        <dbReference type="EMBL" id="SDW07764.1"/>
    </source>
</evidence>
<dbReference type="RefSeq" id="WP_089943161.1">
    <property type="nucleotide sequence ID" value="NZ_FNOI01000001.1"/>
</dbReference>
<reference evidence="2" key="1">
    <citation type="submission" date="2016-10" db="EMBL/GenBank/DDBJ databases">
        <authorList>
            <person name="Varghese N."/>
            <person name="Submissions S."/>
        </authorList>
    </citation>
    <scope>NUCLEOTIDE SEQUENCE [LARGE SCALE GENOMIC DNA]</scope>
    <source>
        <strain evidence="2">DSM 26922</strain>
    </source>
</reference>
<accession>A0A1H2QM75</accession>
<proteinExistence type="predicted"/>